<dbReference type="InterPro" id="IPR007867">
    <property type="entry name" value="GMC_OxRtase_C"/>
</dbReference>
<dbReference type="GO" id="GO:0008812">
    <property type="term" value="F:choline dehydrogenase activity"/>
    <property type="evidence" value="ECO:0007669"/>
    <property type="project" value="TreeGrafter"/>
</dbReference>
<dbReference type="PROSITE" id="PS00623">
    <property type="entry name" value="GMC_OXRED_1"/>
    <property type="match status" value="1"/>
</dbReference>
<feature type="domain" description="Glucose-methanol-choline oxidoreductase N-terminal" evidence="7">
    <location>
        <begin position="82"/>
        <end position="105"/>
    </location>
</feature>
<sequence length="536" mass="57529">MTDRYDYIIVGAGSSGCVLADRLSADPANRVLLIEAGGSEKGHLTEMPLAWFRAMLSPAIGWGYMSEPEPYADNRRIPVPRGKVIGGSGSINGMMYSRGAPADYDQWAQLGAKGWSWADVLPYFRKSEANWRGESVHHGGSGPLTVNRNAPHPIIHPAIVAAAGRMGFAELDDFHGDTQEGFSSVDITTHRGRRGSSAARFLRPAMARPNLTVVDQALTTRVIVEQGRAVGIAYDREGTSHVAHADREVILSAGTFNTPQLLLLSGIGPAEALRDLGIAVVHDLPGVGQNLQDHASIRGLYEASGPITFDRELRLDKMAIAAARWHLLGTGPLTQMPIGAQGFVRTREGLERPDLQMLVSSVAMDAQVWMPGWRKRRGDYLAVASVLLHPESTGSVTLRSPDPRDKPAIRFNLLATEGDRAAFRRIVRFVRTLFAQPEAAALVKAEVQPGGAVQTDAEVDAFVRQVIGTAMHPTSTCAIGPVVDPQLRVHGIAGLRIADCSVMPAIVGGNTNAPAIMIAEKAADMILGKMPLVRAA</sequence>
<feature type="domain" description="Glucose-methanol-choline oxidoreductase N-terminal" evidence="8">
    <location>
        <begin position="254"/>
        <end position="268"/>
    </location>
</feature>
<evidence type="ECO:0000256" key="4">
    <source>
        <dbReference type="ARBA" id="ARBA00022827"/>
    </source>
</evidence>
<evidence type="ECO:0000313" key="9">
    <source>
        <dbReference type="EMBL" id="AJP71371.1"/>
    </source>
</evidence>
<comment type="similarity">
    <text evidence="2 6">Belongs to the GMC oxidoreductase family.</text>
</comment>
<accession>A0A7U4J6Y3</accession>
<dbReference type="Pfam" id="PF00732">
    <property type="entry name" value="GMC_oxred_N"/>
    <property type="match status" value="1"/>
</dbReference>
<dbReference type="Pfam" id="PF05199">
    <property type="entry name" value="GMC_oxred_C"/>
    <property type="match status" value="1"/>
</dbReference>
<dbReference type="SUPFAM" id="SSF51905">
    <property type="entry name" value="FAD/NAD(P)-binding domain"/>
    <property type="match status" value="1"/>
</dbReference>
<evidence type="ECO:0000259" key="8">
    <source>
        <dbReference type="PROSITE" id="PS00624"/>
    </source>
</evidence>
<dbReference type="InterPro" id="IPR000172">
    <property type="entry name" value="GMC_OxRdtase_N"/>
</dbReference>
<evidence type="ECO:0000256" key="3">
    <source>
        <dbReference type="ARBA" id="ARBA00022630"/>
    </source>
</evidence>
<comment type="cofactor">
    <cofactor evidence="1 5">
        <name>FAD</name>
        <dbReference type="ChEBI" id="CHEBI:57692"/>
    </cofactor>
</comment>
<dbReference type="GO" id="GO:0050660">
    <property type="term" value="F:flavin adenine dinucleotide binding"/>
    <property type="evidence" value="ECO:0007669"/>
    <property type="project" value="InterPro"/>
</dbReference>
<dbReference type="InterPro" id="IPR036188">
    <property type="entry name" value="FAD/NAD-bd_sf"/>
</dbReference>
<evidence type="ECO:0000256" key="2">
    <source>
        <dbReference type="ARBA" id="ARBA00010790"/>
    </source>
</evidence>
<keyword evidence="10" id="KW-1185">Reference proteome</keyword>
<dbReference type="GO" id="GO:0019285">
    <property type="term" value="P:glycine betaine biosynthetic process from choline"/>
    <property type="evidence" value="ECO:0007669"/>
    <property type="project" value="TreeGrafter"/>
</dbReference>
<dbReference type="SUPFAM" id="SSF54373">
    <property type="entry name" value="FAD-linked reductases, C-terminal domain"/>
    <property type="match status" value="1"/>
</dbReference>
<dbReference type="KEGG" id="sphi:TS85_05630"/>
<protein>
    <recommendedName>
        <fullName evidence="7 8">Glucose-methanol-choline oxidoreductase N-terminal domain-containing protein</fullName>
    </recommendedName>
</protein>
<evidence type="ECO:0000313" key="10">
    <source>
        <dbReference type="Proteomes" id="UP000032300"/>
    </source>
</evidence>
<keyword evidence="4 5" id="KW-0274">FAD</keyword>
<name>A0A7U4J6Y3_9SPHN</name>
<gene>
    <name evidence="9" type="ORF">TS85_05630</name>
</gene>
<dbReference type="EMBL" id="CP010836">
    <property type="protein sequence ID" value="AJP71371.1"/>
    <property type="molecule type" value="Genomic_DNA"/>
</dbReference>
<evidence type="ECO:0000256" key="1">
    <source>
        <dbReference type="ARBA" id="ARBA00001974"/>
    </source>
</evidence>
<dbReference type="OrthoDB" id="9785276at2"/>
<evidence type="ECO:0000256" key="6">
    <source>
        <dbReference type="RuleBase" id="RU003968"/>
    </source>
</evidence>
<evidence type="ECO:0000256" key="5">
    <source>
        <dbReference type="PIRSR" id="PIRSR000137-2"/>
    </source>
</evidence>
<proteinExistence type="inferred from homology"/>
<dbReference type="InterPro" id="IPR012132">
    <property type="entry name" value="GMC_OxRdtase"/>
</dbReference>
<reference evidence="9 10" key="1">
    <citation type="journal article" date="2015" name="Int. J. Syst. Evol. Microbiol.">
        <title>Sphingomonas hengshuiensis sp. nov., isolated from lake wetland.</title>
        <authorList>
            <person name="Wei S."/>
            <person name="Wang T."/>
            <person name="Liu H."/>
            <person name="Zhang C."/>
            <person name="Guo J."/>
            <person name="Wang Q."/>
            <person name="Liang K."/>
            <person name="Zhang Z."/>
        </authorList>
    </citation>
    <scope>NUCLEOTIDE SEQUENCE [LARGE SCALE GENOMIC DNA]</scope>
    <source>
        <strain evidence="9 10">WHSC-8</strain>
    </source>
</reference>
<dbReference type="Proteomes" id="UP000032300">
    <property type="component" value="Chromosome"/>
</dbReference>
<dbReference type="AlphaFoldDB" id="A0A7U4J6Y3"/>
<evidence type="ECO:0000259" key="7">
    <source>
        <dbReference type="PROSITE" id="PS00623"/>
    </source>
</evidence>
<dbReference type="PANTHER" id="PTHR11552">
    <property type="entry name" value="GLUCOSE-METHANOL-CHOLINE GMC OXIDOREDUCTASE"/>
    <property type="match status" value="1"/>
</dbReference>
<reference evidence="9 10" key="2">
    <citation type="submission" date="2015-02" db="EMBL/GenBank/DDBJ databases">
        <title>The complete genome of Sphingomonas hengshuiensis sp. WHSC-8 isolated from soil of Hengshui Lake.</title>
        <authorList>
            <person name="Wei S."/>
            <person name="Guo J."/>
            <person name="Su C."/>
            <person name="Wu R."/>
            <person name="Zhang Z."/>
            <person name="Liang K."/>
            <person name="Li H."/>
            <person name="Wang T."/>
            <person name="Liu H."/>
            <person name="Zhang C."/>
            <person name="Li Z."/>
            <person name="Wang Q."/>
            <person name="Meng J."/>
        </authorList>
    </citation>
    <scope>NUCLEOTIDE SEQUENCE [LARGE SCALE GENOMIC DNA]</scope>
    <source>
        <strain evidence="9 10">WHSC-8</strain>
    </source>
</reference>
<dbReference type="Gene3D" id="3.30.560.10">
    <property type="entry name" value="Glucose Oxidase, domain 3"/>
    <property type="match status" value="1"/>
</dbReference>
<organism evidence="9 10">
    <name type="scientific">Sphingomonas hengshuiensis</name>
    <dbReference type="NCBI Taxonomy" id="1609977"/>
    <lineage>
        <taxon>Bacteria</taxon>
        <taxon>Pseudomonadati</taxon>
        <taxon>Pseudomonadota</taxon>
        <taxon>Alphaproteobacteria</taxon>
        <taxon>Sphingomonadales</taxon>
        <taxon>Sphingomonadaceae</taxon>
        <taxon>Sphingomonas</taxon>
    </lineage>
</organism>
<dbReference type="PIRSF" id="PIRSF000137">
    <property type="entry name" value="Alcohol_oxidase"/>
    <property type="match status" value="1"/>
</dbReference>
<dbReference type="Gene3D" id="3.50.50.60">
    <property type="entry name" value="FAD/NAD(P)-binding domain"/>
    <property type="match status" value="1"/>
</dbReference>
<dbReference type="GO" id="GO:0016020">
    <property type="term" value="C:membrane"/>
    <property type="evidence" value="ECO:0007669"/>
    <property type="project" value="TreeGrafter"/>
</dbReference>
<feature type="binding site" evidence="5">
    <location>
        <position position="84"/>
    </location>
    <ligand>
        <name>FAD</name>
        <dbReference type="ChEBI" id="CHEBI:57692"/>
    </ligand>
</feature>
<keyword evidence="3 6" id="KW-0285">Flavoprotein</keyword>
<dbReference type="PROSITE" id="PS51257">
    <property type="entry name" value="PROKAR_LIPOPROTEIN"/>
    <property type="match status" value="1"/>
</dbReference>
<dbReference type="PANTHER" id="PTHR11552:SF147">
    <property type="entry name" value="CHOLINE DEHYDROGENASE, MITOCHONDRIAL"/>
    <property type="match status" value="1"/>
</dbReference>
<dbReference type="PROSITE" id="PS00624">
    <property type="entry name" value="GMC_OXRED_2"/>
    <property type="match status" value="1"/>
</dbReference>
<dbReference type="RefSeq" id="WP_044330918.1">
    <property type="nucleotide sequence ID" value="NZ_CP010836.1"/>
</dbReference>